<evidence type="ECO:0000256" key="12">
    <source>
        <dbReference type="ARBA" id="ARBA00022842"/>
    </source>
</evidence>
<evidence type="ECO:0000313" key="14">
    <source>
        <dbReference type="EMBL" id="GAG06737.1"/>
    </source>
</evidence>
<evidence type="ECO:0000256" key="10">
    <source>
        <dbReference type="ARBA" id="ARBA00022726"/>
    </source>
</evidence>
<proteinExistence type="inferred from homology"/>
<dbReference type="Gene3D" id="3.40.50.2020">
    <property type="match status" value="1"/>
</dbReference>
<evidence type="ECO:0000256" key="3">
    <source>
        <dbReference type="ARBA" id="ARBA00004669"/>
    </source>
</evidence>
<dbReference type="EC" id="2.4.2.8" evidence="5"/>
<organism evidence="14">
    <name type="scientific">marine sediment metagenome</name>
    <dbReference type="NCBI Taxonomy" id="412755"/>
    <lineage>
        <taxon>unclassified sequences</taxon>
        <taxon>metagenomes</taxon>
        <taxon>ecological metagenomes</taxon>
    </lineage>
</organism>
<evidence type="ECO:0000256" key="1">
    <source>
        <dbReference type="ARBA" id="ARBA00001946"/>
    </source>
</evidence>
<evidence type="ECO:0000256" key="9">
    <source>
        <dbReference type="ARBA" id="ARBA00022723"/>
    </source>
</evidence>
<evidence type="ECO:0000256" key="2">
    <source>
        <dbReference type="ARBA" id="ARBA00004496"/>
    </source>
</evidence>
<dbReference type="InterPro" id="IPR000836">
    <property type="entry name" value="PRTase_dom"/>
</dbReference>
<keyword evidence="8" id="KW-0808">Transferase</keyword>
<keyword evidence="6" id="KW-0963">Cytoplasm</keyword>
<keyword evidence="9" id="KW-0479">Metal-binding</keyword>
<feature type="non-terminal residue" evidence="14">
    <location>
        <position position="1"/>
    </location>
</feature>
<gene>
    <name evidence="14" type="ORF">S01H1_32888</name>
</gene>
<dbReference type="SUPFAM" id="SSF53271">
    <property type="entry name" value="PRTase-like"/>
    <property type="match status" value="1"/>
</dbReference>
<accession>X0V5R9</accession>
<comment type="cofactor">
    <cofactor evidence="1">
        <name>Mg(2+)</name>
        <dbReference type="ChEBI" id="CHEBI:18420"/>
    </cofactor>
</comment>
<dbReference type="PANTHER" id="PTHR43340">
    <property type="entry name" value="HYPOXANTHINE-GUANINE PHOSPHORIBOSYLTRANSFERASE"/>
    <property type="match status" value="1"/>
</dbReference>
<comment type="similarity">
    <text evidence="4">Belongs to the purine/pyrimidine phosphoribosyltransferase family.</text>
</comment>
<evidence type="ECO:0000259" key="13">
    <source>
        <dbReference type="Pfam" id="PF00156"/>
    </source>
</evidence>
<comment type="caution">
    <text evidence="14">The sequence shown here is derived from an EMBL/GenBank/DDBJ whole genome shotgun (WGS) entry which is preliminary data.</text>
</comment>
<feature type="domain" description="Phosphoribosyltransferase" evidence="13">
    <location>
        <begin position="2"/>
        <end position="110"/>
    </location>
</feature>
<name>X0V5R9_9ZZZZ</name>
<dbReference type="GO" id="GO:0032263">
    <property type="term" value="P:GMP salvage"/>
    <property type="evidence" value="ECO:0007669"/>
    <property type="project" value="TreeGrafter"/>
</dbReference>
<dbReference type="GO" id="GO:0006178">
    <property type="term" value="P:guanine salvage"/>
    <property type="evidence" value="ECO:0007669"/>
    <property type="project" value="TreeGrafter"/>
</dbReference>
<sequence>DLVRHLSIPVKLDFIGVCSYGSGVSSSGNIRFTKEIEIDVNNKDVLLVEDIVDTGLTLSYIIDYLKAFNPKTVKICALLDKHERRNANIKIDYACHEVAEGFLVGYGLDYNEDYRNLAGIYHLKL</sequence>
<dbReference type="GO" id="GO:0032264">
    <property type="term" value="P:IMP salvage"/>
    <property type="evidence" value="ECO:0007669"/>
    <property type="project" value="TreeGrafter"/>
</dbReference>
<evidence type="ECO:0000256" key="11">
    <source>
        <dbReference type="ARBA" id="ARBA00022741"/>
    </source>
</evidence>
<reference evidence="14" key="1">
    <citation type="journal article" date="2014" name="Front. Microbiol.">
        <title>High frequency of phylogenetically diverse reductive dehalogenase-homologous genes in deep subseafloor sedimentary metagenomes.</title>
        <authorList>
            <person name="Kawai M."/>
            <person name="Futagami T."/>
            <person name="Toyoda A."/>
            <person name="Takaki Y."/>
            <person name="Nishi S."/>
            <person name="Hori S."/>
            <person name="Arai W."/>
            <person name="Tsubouchi T."/>
            <person name="Morono Y."/>
            <person name="Uchiyama I."/>
            <person name="Ito T."/>
            <person name="Fujiyama A."/>
            <person name="Inagaki F."/>
            <person name="Takami H."/>
        </authorList>
    </citation>
    <scope>NUCLEOTIDE SEQUENCE</scope>
    <source>
        <strain evidence="14">Expedition CK06-06</strain>
    </source>
</reference>
<evidence type="ECO:0000256" key="5">
    <source>
        <dbReference type="ARBA" id="ARBA00011895"/>
    </source>
</evidence>
<dbReference type="EMBL" id="BARS01020392">
    <property type="protein sequence ID" value="GAG06737.1"/>
    <property type="molecule type" value="Genomic_DNA"/>
</dbReference>
<dbReference type="Pfam" id="PF00156">
    <property type="entry name" value="Pribosyltran"/>
    <property type="match status" value="1"/>
</dbReference>
<evidence type="ECO:0000256" key="8">
    <source>
        <dbReference type="ARBA" id="ARBA00022679"/>
    </source>
</evidence>
<dbReference type="GO" id="GO:0005829">
    <property type="term" value="C:cytosol"/>
    <property type="evidence" value="ECO:0007669"/>
    <property type="project" value="TreeGrafter"/>
</dbReference>
<evidence type="ECO:0000256" key="6">
    <source>
        <dbReference type="ARBA" id="ARBA00022490"/>
    </source>
</evidence>
<dbReference type="CDD" id="cd06223">
    <property type="entry name" value="PRTases_typeI"/>
    <property type="match status" value="1"/>
</dbReference>
<evidence type="ECO:0000256" key="4">
    <source>
        <dbReference type="ARBA" id="ARBA00008391"/>
    </source>
</evidence>
<protein>
    <recommendedName>
        <fullName evidence="5">hypoxanthine phosphoribosyltransferase</fullName>
        <ecNumber evidence="5">2.4.2.8</ecNumber>
    </recommendedName>
</protein>
<dbReference type="InterPro" id="IPR005904">
    <property type="entry name" value="Hxn_phspho_trans"/>
</dbReference>
<dbReference type="NCBIfam" id="TIGR01203">
    <property type="entry name" value="HGPRTase"/>
    <property type="match status" value="1"/>
</dbReference>
<dbReference type="GO" id="GO:0000287">
    <property type="term" value="F:magnesium ion binding"/>
    <property type="evidence" value="ECO:0007669"/>
    <property type="project" value="TreeGrafter"/>
</dbReference>
<keyword evidence="11" id="KW-0547">Nucleotide-binding</keyword>
<dbReference type="GO" id="GO:0000166">
    <property type="term" value="F:nucleotide binding"/>
    <property type="evidence" value="ECO:0007669"/>
    <property type="project" value="UniProtKB-KW"/>
</dbReference>
<dbReference type="AlphaFoldDB" id="X0V5R9"/>
<evidence type="ECO:0000256" key="7">
    <source>
        <dbReference type="ARBA" id="ARBA00022676"/>
    </source>
</evidence>
<keyword evidence="12" id="KW-0460">Magnesium</keyword>
<dbReference type="GO" id="GO:0004422">
    <property type="term" value="F:hypoxanthine phosphoribosyltransferase activity"/>
    <property type="evidence" value="ECO:0007669"/>
    <property type="project" value="InterPro"/>
</dbReference>
<keyword evidence="7" id="KW-0328">Glycosyltransferase</keyword>
<dbReference type="GO" id="GO:0006166">
    <property type="term" value="P:purine ribonucleoside salvage"/>
    <property type="evidence" value="ECO:0007669"/>
    <property type="project" value="UniProtKB-KW"/>
</dbReference>
<comment type="pathway">
    <text evidence="3">Purine metabolism; IMP biosynthesis via salvage pathway; IMP from hypoxanthine: step 1/1.</text>
</comment>
<dbReference type="InterPro" id="IPR050408">
    <property type="entry name" value="HGPRT"/>
</dbReference>
<keyword evidence="10" id="KW-0660">Purine salvage</keyword>
<dbReference type="GO" id="GO:0046100">
    <property type="term" value="P:hypoxanthine metabolic process"/>
    <property type="evidence" value="ECO:0007669"/>
    <property type="project" value="TreeGrafter"/>
</dbReference>
<comment type="subcellular location">
    <subcellularLocation>
        <location evidence="2">Cytoplasm</location>
    </subcellularLocation>
</comment>
<dbReference type="InterPro" id="IPR029057">
    <property type="entry name" value="PRTase-like"/>
</dbReference>
<dbReference type="PANTHER" id="PTHR43340:SF1">
    <property type="entry name" value="HYPOXANTHINE PHOSPHORIBOSYLTRANSFERASE"/>
    <property type="match status" value="1"/>
</dbReference>